<dbReference type="OrthoDB" id="9807055at2"/>
<keyword evidence="5" id="KW-0788">Thiol protease</keyword>
<evidence type="ECO:0000256" key="1">
    <source>
        <dbReference type="ARBA" id="ARBA00007074"/>
    </source>
</evidence>
<dbReference type="GO" id="GO:0006508">
    <property type="term" value="P:proteolysis"/>
    <property type="evidence" value="ECO:0007669"/>
    <property type="project" value="UniProtKB-KW"/>
</dbReference>
<proteinExistence type="inferred from homology"/>
<dbReference type="InterPro" id="IPR052062">
    <property type="entry name" value="Murein_DD/LD_carboxypeptidase"/>
</dbReference>
<gene>
    <name evidence="8" type="ORF">DBZ36_15855</name>
</gene>
<dbReference type="RefSeq" id="WP_120355930.1">
    <property type="nucleotide sequence ID" value="NZ_RAQO01000008.1"/>
</dbReference>
<organism evidence="8 9">
    <name type="scientific">Alginatibacterium sediminis</name>
    <dbReference type="NCBI Taxonomy" id="2164068"/>
    <lineage>
        <taxon>Bacteria</taxon>
        <taxon>Pseudomonadati</taxon>
        <taxon>Pseudomonadota</taxon>
        <taxon>Gammaproteobacteria</taxon>
        <taxon>Alteromonadales</taxon>
        <taxon>Alteromonadaceae</taxon>
        <taxon>Alginatibacterium</taxon>
    </lineage>
</organism>
<dbReference type="PROSITE" id="PS51257">
    <property type="entry name" value="PROKAR_LIPOPROTEIN"/>
    <property type="match status" value="1"/>
</dbReference>
<dbReference type="SUPFAM" id="SSF54001">
    <property type="entry name" value="Cysteine proteinases"/>
    <property type="match status" value="1"/>
</dbReference>
<name>A0A420E8U0_9ALTE</name>
<feature type="domain" description="NlpC/P60" evidence="7">
    <location>
        <begin position="52"/>
        <end position="173"/>
    </location>
</feature>
<feature type="signal peptide" evidence="6">
    <location>
        <begin position="1"/>
        <end position="17"/>
    </location>
</feature>
<dbReference type="EMBL" id="RAQO01000008">
    <property type="protein sequence ID" value="RKF15845.1"/>
    <property type="molecule type" value="Genomic_DNA"/>
</dbReference>
<keyword evidence="3 6" id="KW-0732">Signal</keyword>
<evidence type="ECO:0000259" key="7">
    <source>
        <dbReference type="PROSITE" id="PS51935"/>
    </source>
</evidence>
<dbReference type="AlphaFoldDB" id="A0A420E8U0"/>
<dbReference type="Pfam" id="PF00877">
    <property type="entry name" value="NLPC_P60"/>
    <property type="match status" value="1"/>
</dbReference>
<evidence type="ECO:0000256" key="2">
    <source>
        <dbReference type="ARBA" id="ARBA00022670"/>
    </source>
</evidence>
<evidence type="ECO:0000256" key="3">
    <source>
        <dbReference type="ARBA" id="ARBA00022729"/>
    </source>
</evidence>
<evidence type="ECO:0000313" key="8">
    <source>
        <dbReference type="EMBL" id="RKF15845.1"/>
    </source>
</evidence>
<sequence length="177" mass="20056">MMVLRKLSLVLVLLALAACSSQGPEQASVASGADSLSKVRYLHSSSTIKTPSDIHQRLMLQYDDWSGTPYRYGGVGRKGIDCSAFVSLTYLERFNIELPRTTLGQVKQGDLIKKSQLEIGDLVFFRISSQQRHVGMYVGENQFLHVSTKKGVIISDLDNPYWRGRYWQARRLPLRYL</sequence>
<dbReference type="InterPro" id="IPR000064">
    <property type="entry name" value="NLP_P60_dom"/>
</dbReference>
<evidence type="ECO:0000256" key="4">
    <source>
        <dbReference type="ARBA" id="ARBA00022801"/>
    </source>
</evidence>
<evidence type="ECO:0000256" key="5">
    <source>
        <dbReference type="ARBA" id="ARBA00022807"/>
    </source>
</evidence>
<dbReference type="InterPro" id="IPR038765">
    <property type="entry name" value="Papain-like_cys_pep_sf"/>
</dbReference>
<keyword evidence="4" id="KW-0378">Hydrolase</keyword>
<comment type="similarity">
    <text evidence="1">Belongs to the peptidase C40 family.</text>
</comment>
<keyword evidence="9" id="KW-1185">Reference proteome</keyword>
<feature type="chain" id="PRO_5019083112" description="NlpC/P60 domain-containing protein" evidence="6">
    <location>
        <begin position="18"/>
        <end position="177"/>
    </location>
</feature>
<dbReference type="GO" id="GO:0008234">
    <property type="term" value="F:cysteine-type peptidase activity"/>
    <property type="evidence" value="ECO:0007669"/>
    <property type="project" value="UniProtKB-KW"/>
</dbReference>
<dbReference type="Proteomes" id="UP000286482">
    <property type="component" value="Unassembled WGS sequence"/>
</dbReference>
<reference evidence="8 9" key="1">
    <citation type="submission" date="2018-09" db="EMBL/GenBank/DDBJ databases">
        <authorList>
            <person name="Wang Z."/>
        </authorList>
    </citation>
    <scope>NUCLEOTIDE SEQUENCE [LARGE SCALE GENOMIC DNA]</scope>
    <source>
        <strain evidence="8 9">ALS 81</strain>
    </source>
</reference>
<evidence type="ECO:0000256" key="6">
    <source>
        <dbReference type="SAM" id="SignalP"/>
    </source>
</evidence>
<dbReference type="PANTHER" id="PTHR47360">
    <property type="entry name" value="MUREIN DD-ENDOPEPTIDASE MEPS/MUREIN LD-CARBOXYPEPTIDASE"/>
    <property type="match status" value="1"/>
</dbReference>
<protein>
    <recommendedName>
        <fullName evidence="7">NlpC/P60 domain-containing protein</fullName>
    </recommendedName>
</protein>
<evidence type="ECO:0000313" key="9">
    <source>
        <dbReference type="Proteomes" id="UP000286482"/>
    </source>
</evidence>
<dbReference type="PROSITE" id="PS51935">
    <property type="entry name" value="NLPC_P60"/>
    <property type="match status" value="1"/>
</dbReference>
<dbReference type="PANTHER" id="PTHR47360:SF1">
    <property type="entry name" value="ENDOPEPTIDASE NLPC-RELATED"/>
    <property type="match status" value="1"/>
</dbReference>
<accession>A0A420E8U0</accession>
<dbReference type="Gene3D" id="3.90.1720.10">
    <property type="entry name" value="endopeptidase domain like (from Nostoc punctiforme)"/>
    <property type="match status" value="1"/>
</dbReference>
<comment type="caution">
    <text evidence="8">The sequence shown here is derived from an EMBL/GenBank/DDBJ whole genome shotgun (WGS) entry which is preliminary data.</text>
</comment>
<keyword evidence="2" id="KW-0645">Protease</keyword>